<dbReference type="EC" id="1.5.5.2" evidence="3"/>
<comment type="caution">
    <text evidence="11">The sequence shown here is derived from an EMBL/GenBank/DDBJ whole genome shotgun (WGS) entry which is preliminary data.</text>
</comment>
<evidence type="ECO:0000256" key="4">
    <source>
        <dbReference type="ARBA" id="ARBA00022630"/>
    </source>
</evidence>
<protein>
    <recommendedName>
        <fullName evidence="3">proline dehydrogenase</fullName>
        <ecNumber evidence="3">1.5.5.2</ecNumber>
    </recommendedName>
</protein>
<gene>
    <name evidence="11" type="ORF">ACEZDE_17005</name>
</gene>
<comment type="catalytic activity">
    <reaction evidence="9">
        <text>L-proline + a quinone = (S)-1-pyrroline-5-carboxylate + a quinol + H(+)</text>
        <dbReference type="Rhea" id="RHEA:23784"/>
        <dbReference type="ChEBI" id="CHEBI:15378"/>
        <dbReference type="ChEBI" id="CHEBI:17388"/>
        <dbReference type="ChEBI" id="CHEBI:24646"/>
        <dbReference type="ChEBI" id="CHEBI:60039"/>
        <dbReference type="ChEBI" id="CHEBI:132124"/>
        <dbReference type="EC" id="1.5.5.2"/>
    </reaction>
</comment>
<evidence type="ECO:0000256" key="3">
    <source>
        <dbReference type="ARBA" id="ARBA00012695"/>
    </source>
</evidence>
<dbReference type="EMBL" id="JBHFAB010000011">
    <property type="protein sequence ID" value="MFC1418324.1"/>
    <property type="molecule type" value="Genomic_DNA"/>
</dbReference>
<evidence type="ECO:0000256" key="5">
    <source>
        <dbReference type="ARBA" id="ARBA00022741"/>
    </source>
</evidence>
<keyword evidence="7" id="KW-0560">Oxidoreductase</keyword>
<feature type="domain" description="Proline dehydrogenase" evidence="10">
    <location>
        <begin position="44"/>
        <end position="301"/>
    </location>
</feature>
<dbReference type="Proteomes" id="UP001592531">
    <property type="component" value="Unassembled WGS sequence"/>
</dbReference>
<dbReference type="InterPro" id="IPR015659">
    <property type="entry name" value="Proline_oxidase"/>
</dbReference>
<dbReference type="RefSeq" id="WP_380537113.1">
    <property type="nucleotide sequence ID" value="NZ_JBHFAB010000011.1"/>
</dbReference>
<reference evidence="11 12" key="1">
    <citation type="submission" date="2024-09" db="EMBL/GenBank/DDBJ databases">
        <authorList>
            <person name="Lee S.D."/>
        </authorList>
    </citation>
    <scope>NUCLEOTIDE SEQUENCE [LARGE SCALE GENOMIC DNA]</scope>
    <source>
        <strain evidence="11 12">N8-3</strain>
    </source>
</reference>
<dbReference type="Gene3D" id="3.20.20.220">
    <property type="match status" value="1"/>
</dbReference>
<keyword evidence="4" id="KW-0285">Flavoprotein</keyword>
<evidence type="ECO:0000256" key="1">
    <source>
        <dbReference type="ARBA" id="ARBA00001974"/>
    </source>
</evidence>
<dbReference type="Pfam" id="PF01619">
    <property type="entry name" value="Pro_dh"/>
    <property type="match status" value="1"/>
</dbReference>
<keyword evidence="6" id="KW-0274">FAD</keyword>
<organism evidence="11 12">
    <name type="scientific">Streptacidiphilus cavernicola</name>
    <dbReference type="NCBI Taxonomy" id="3342716"/>
    <lineage>
        <taxon>Bacteria</taxon>
        <taxon>Bacillati</taxon>
        <taxon>Actinomycetota</taxon>
        <taxon>Actinomycetes</taxon>
        <taxon>Kitasatosporales</taxon>
        <taxon>Streptomycetaceae</taxon>
        <taxon>Streptacidiphilus</taxon>
    </lineage>
</organism>
<dbReference type="PIRSF" id="PIRSF000196">
    <property type="entry name" value="Pro_dehydrog"/>
    <property type="match status" value="1"/>
</dbReference>
<keyword evidence="12" id="KW-1185">Reference proteome</keyword>
<evidence type="ECO:0000313" key="12">
    <source>
        <dbReference type="Proteomes" id="UP001592531"/>
    </source>
</evidence>
<proteinExistence type="predicted"/>
<evidence type="ECO:0000256" key="8">
    <source>
        <dbReference type="ARBA" id="ARBA00023062"/>
    </source>
</evidence>
<dbReference type="SUPFAM" id="SSF51730">
    <property type="entry name" value="FAD-linked oxidoreductase"/>
    <property type="match status" value="1"/>
</dbReference>
<evidence type="ECO:0000256" key="9">
    <source>
        <dbReference type="ARBA" id="ARBA00048779"/>
    </source>
</evidence>
<accession>A0ABV6VX27</accession>
<dbReference type="InterPro" id="IPR008219">
    <property type="entry name" value="PRODH_bac_arc"/>
</dbReference>
<keyword evidence="8" id="KW-0642">Proline metabolism</keyword>
<name>A0ABV6VX27_9ACTN</name>
<comment type="pathway">
    <text evidence="2">Amino-acid degradation; L-proline degradation into L-glutamate; L-glutamate from L-proline: step 1/2.</text>
</comment>
<dbReference type="InterPro" id="IPR029041">
    <property type="entry name" value="FAD-linked_oxidoreductase-like"/>
</dbReference>
<dbReference type="PANTHER" id="PTHR13914:SF0">
    <property type="entry name" value="PROLINE DEHYDROGENASE 1, MITOCHONDRIAL"/>
    <property type="match status" value="1"/>
</dbReference>
<dbReference type="InterPro" id="IPR002872">
    <property type="entry name" value="Proline_DH_dom"/>
</dbReference>
<evidence type="ECO:0000256" key="6">
    <source>
        <dbReference type="ARBA" id="ARBA00022827"/>
    </source>
</evidence>
<keyword evidence="5" id="KW-0547">Nucleotide-binding</keyword>
<dbReference type="PANTHER" id="PTHR13914">
    <property type="entry name" value="PROLINE OXIDASE"/>
    <property type="match status" value="1"/>
</dbReference>
<evidence type="ECO:0000313" key="11">
    <source>
        <dbReference type="EMBL" id="MFC1418324.1"/>
    </source>
</evidence>
<evidence type="ECO:0000256" key="7">
    <source>
        <dbReference type="ARBA" id="ARBA00023002"/>
    </source>
</evidence>
<comment type="cofactor">
    <cofactor evidence="1">
        <name>FAD</name>
        <dbReference type="ChEBI" id="CHEBI:57692"/>
    </cofactor>
</comment>
<evidence type="ECO:0000259" key="10">
    <source>
        <dbReference type="Pfam" id="PF01619"/>
    </source>
</evidence>
<sequence length="309" mass="33326">MVTRRLLLAASRSQAARRAALAAPAGRAVVERFIAGETREDAVRAVDELIVRGLRVSVDHLGEDTVDQERADAVRDEYTGLLARLGAAGIGGRAEVSVKLSALGSGLGPDGRRAALDRARRVCAAAAAAGTTVTLDMEGHTSTDDTLAAAAELRADHPWVGVVLQSCLRRTEADCRELVHAGSRVRLVKGAYAEPEAVAFRDRGAVDRSYVRCLRLLMEGHGYPMVGTHDPRLIEIAGALAVRAGRAQGSYEFQMLYGIRAEEQRRLSAAGETVRVYVPYGADWYGYFMRRLAERPANLAFFLRALGPG</sequence>
<evidence type="ECO:0000256" key="2">
    <source>
        <dbReference type="ARBA" id="ARBA00004739"/>
    </source>
</evidence>